<dbReference type="RefSeq" id="WP_130039333.1">
    <property type="nucleotide sequence ID" value="NZ_JACCEV010000002.1"/>
</dbReference>
<evidence type="ECO:0000256" key="1">
    <source>
        <dbReference type="SAM" id="Phobius"/>
    </source>
</evidence>
<evidence type="ECO:0000313" key="2">
    <source>
        <dbReference type="EMBL" id="NYT85772.1"/>
    </source>
</evidence>
<feature type="transmembrane region" description="Helical" evidence="1">
    <location>
        <begin position="343"/>
        <end position="364"/>
    </location>
</feature>
<feature type="transmembrane region" description="Helical" evidence="1">
    <location>
        <begin position="133"/>
        <end position="155"/>
    </location>
</feature>
<gene>
    <name evidence="2" type="ORF">H0A62_09170</name>
</gene>
<organism evidence="2 3">
    <name type="scientific">Pollutimonas harenae</name>
    <dbReference type="NCBI Taxonomy" id="657015"/>
    <lineage>
        <taxon>Bacteria</taxon>
        <taxon>Pseudomonadati</taxon>
        <taxon>Pseudomonadota</taxon>
        <taxon>Betaproteobacteria</taxon>
        <taxon>Burkholderiales</taxon>
        <taxon>Alcaligenaceae</taxon>
        <taxon>Pollutimonas</taxon>
    </lineage>
</organism>
<comment type="caution">
    <text evidence="2">The sequence shown here is derived from an EMBL/GenBank/DDBJ whole genome shotgun (WGS) entry which is preliminary data.</text>
</comment>
<reference evidence="2 3" key="1">
    <citation type="submission" date="2020-07" db="EMBL/GenBank/DDBJ databases">
        <title>Taxonomic revisions and descriptions of new bacterial species based on genomic comparisons in the high-G+C-content subgroup of the family Alcaligenaceae.</title>
        <authorList>
            <person name="Szabo A."/>
            <person name="Felfoldi T."/>
        </authorList>
    </citation>
    <scope>NUCLEOTIDE SEQUENCE [LARGE SCALE GENOMIC DNA]</scope>
    <source>
        <strain evidence="2 3">DSM 25667</strain>
    </source>
</reference>
<feature type="transmembrane region" description="Helical" evidence="1">
    <location>
        <begin position="191"/>
        <end position="209"/>
    </location>
</feature>
<keyword evidence="3" id="KW-1185">Reference proteome</keyword>
<protein>
    <submittedName>
        <fullName evidence="2">General secretion pathway protein</fullName>
    </submittedName>
</protein>
<dbReference type="AlphaFoldDB" id="A0A853H0B0"/>
<keyword evidence="1" id="KW-0812">Transmembrane</keyword>
<keyword evidence="1" id="KW-0472">Membrane</keyword>
<dbReference type="EMBL" id="JACCEV010000002">
    <property type="protein sequence ID" value="NYT85772.1"/>
    <property type="molecule type" value="Genomic_DNA"/>
</dbReference>
<dbReference type="Proteomes" id="UP000554144">
    <property type="component" value="Unassembled WGS sequence"/>
</dbReference>
<accession>A0A853H0B0</accession>
<keyword evidence="1" id="KW-1133">Transmembrane helix</keyword>
<proteinExistence type="predicted"/>
<sequence>MSHYSARRPVRVQWLQALLHRYDCQRFSAVRADYYDYLAALLQGMQQGRTLKEVFELDARRYGPHSVRGRLSSHWAQSYQMAGGDLYTTWLDSFPQNELGLLRAAQAFGGTVLLRTLAELSSALRLAEQARHILSSTLWAGVTALLMLFVMMLAVPGFTVPRLLNTFDAVPAEYHGRLTVLLLRFAGVIEAYWLFLAVLLLGGASLLLWSLPNTGGPLRRRLDRYAFWRLYRYIHALRFLSMLAILLMRDDVGSTQLKTVLSLQKMGASRWLDSYIDLMLDRIDLGIAGADTFDVNLLDQPHFWFLADMMTARGLYTGLMLGTERLRIHVLSATARQAAILRWCLLLGCLAGLLGLGLWHYAVIDELRRSLMLFYASQ</sequence>
<dbReference type="OrthoDB" id="8630857at2"/>
<name>A0A853H0B0_9BURK</name>
<evidence type="ECO:0000313" key="3">
    <source>
        <dbReference type="Proteomes" id="UP000554144"/>
    </source>
</evidence>